<accession>A0A646QII0</accession>
<dbReference type="Gene3D" id="2.30.29.30">
    <property type="entry name" value="Pleckstrin-homology domain (PH domain)/Phosphotyrosine-binding domain (PTB)"/>
    <property type="match status" value="1"/>
</dbReference>
<dbReference type="CDD" id="cd13214">
    <property type="entry name" value="PH-GRAM_WBP2"/>
    <property type="match status" value="1"/>
</dbReference>
<feature type="region of interest" description="Disordered" evidence="1">
    <location>
        <begin position="213"/>
        <end position="240"/>
    </location>
</feature>
<dbReference type="AlphaFoldDB" id="A0A646QII0"/>
<protein>
    <submittedName>
        <fullName evidence="3">WW domain-binding protein 2</fullName>
    </submittedName>
</protein>
<proteinExistence type="predicted"/>
<feature type="region of interest" description="Disordered" evidence="1">
    <location>
        <begin position="261"/>
        <end position="292"/>
    </location>
</feature>
<dbReference type="SUPFAM" id="SSF50729">
    <property type="entry name" value="PH domain-like"/>
    <property type="match status" value="1"/>
</dbReference>
<sequence>MSLNTAHANYGVLIHCGEYIMIYADSVELKFDNCNDGRLKGTKKGRLYLTSHRMIFTSTDKCDPLQSFSFPFFLMTNVELEQPTFGCNYIKGKIRSLPEADLHQNPWVGTAIFKLYFKSGGAIDFGMAMLQAAKMASSQANREPPPPYVPPMAPYYMAQPDMYTPPPGAFGMALPVHMFPNYPPANGVFMTDQPPPYPGINTCPPGYSAPAPPPGWNFSSGEGPTAPPLAGQQPPFAAAGPNLSLADAKAQEAAQSAYYDPNNPHYAYMPPQAPPYGNNHLPTYDEATKKSQ</sequence>
<evidence type="ECO:0000313" key="3">
    <source>
        <dbReference type="EMBL" id="MUP40310.1"/>
    </source>
</evidence>
<organism evidence="3">
    <name type="scientific">Hemiscolopendra marginata</name>
    <dbReference type="NCBI Taxonomy" id="943146"/>
    <lineage>
        <taxon>Eukaryota</taxon>
        <taxon>Metazoa</taxon>
        <taxon>Ecdysozoa</taxon>
        <taxon>Arthropoda</taxon>
        <taxon>Myriapoda</taxon>
        <taxon>Chilopoda</taxon>
        <taxon>Pleurostigmophora</taxon>
        <taxon>Scolopendromorpha</taxon>
        <taxon>Scolopendridae</taxon>
        <taxon>Hemiscolopendra</taxon>
    </lineage>
</organism>
<dbReference type="GO" id="GO:0031490">
    <property type="term" value="F:chromatin DNA binding"/>
    <property type="evidence" value="ECO:0007669"/>
    <property type="project" value="TreeGrafter"/>
</dbReference>
<dbReference type="InterPro" id="IPR004182">
    <property type="entry name" value="GRAM"/>
</dbReference>
<evidence type="ECO:0000256" key="1">
    <source>
        <dbReference type="SAM" id="MobiDB-lite"/>
    </source>
</evidence>
<dbReference type="InterPro" id="IPR044852">
    <property type="entry name" value="WBP2-like"/>
</dbReference>
<dbReference type="Pfam" id="PF02893">
    <property type="entry name" value="GRAM"/>
    <property type="match status" value="1"/>
</dbReference>
<dbReference type="PANTHER" id="PTHR31606:SF1">
    <property type="entry name" value="WW DOMAIN BINDING PROTEIN 2, ISOFORM E"/>
    <property type="match status" value="1"/>
</dbReference>
<dbReference type="EMBL" id="GHBY01000133">
    <property type="protein sequence ID" value="MUP40310.1"/>
    <property type="molecule type" value="Transcribed_RNA"/>
</dbReference>
<feature type="domain" description="GRAM" evidence="2">
    <location>
        <begin position="41"/>
        <end position="133"/>
    </location>
</feature>
<name>A0A646QII0_9MYRI</name>
<dbReference type="GO" id="GO:0005634">
    <property type="term" value="C:nucleus"/>
    <property type="evidence" value="ECO:0007669"/>
    <property type="project" value="TreeGrafter"/>
</dbReference>
<dbReference type="GO" id="GO:0003713">
    <property type="term" value="F:transcription coactivator activity"/>
    <property type="evidence" value="ECO:0007669"/>
    <property type="project" value="InterPro"/>
</dbReference>
<evidence type="ECO:0000259" key="2">
    <source>
        <dbReference type="Pfam" id="PF02893"/>
    </source>
</evidence>
<reference evidence="3" key="1">
    <citation type="submission" date="2018-11" db="EMBL/GenBank/DDBJ databases">
        <title>Venom-gland transcriptomics and venom proteomics of the Florida green centipede (Hemiscolopendra marginata) reveal sex-based variation in a centipede venom.</title>
        <authorList>
            <person name="Nystrom G.S."/>
            <person name="Ward M.J."/>
            <person name="Ellsworth S.A."/>
            <person name="Rokyta D.R."/>
        </authorList>
    </citation>
    <scope>NUCLEOTIDE SEQUENCE</scope>
    <source>
        <tissue evidence="3">Venom gland</tissue>
    </source>
</reference>
<dbReference type="PANTHER" id="PTHR31606">
    <property type="entry name" value="WW DOMAIN BINDING PROTEIN 2, ISOFORM E"/>
    <property type="match status" value="1"/>
</dbReference>
<feature type="compositionally biased region" description="Low complexity" evidence="1">
    <location>
        <begin position="228"/>
        <end position="240"/>
    </location>
</feature>
<dbReference type="InterPro" id="IPR011993">
    <property type="entry name" value="PH-like_dom_sf"/>
</dbReference>